<dbReference type="RefSeq" id="WP_080523578.1">
    <property type="nucleotide sequence ID" value="NZ_LPUF01000002.1"/>
</dbReference>
<feature type="chain" id="PRO_5012618968" description="Peptidoglycan-binding protein" evidence="1">
    <location>
        <begin position="22"/>
        <end position="289"/>
    </location>
</feature>
<proteinExistence type="predicted"/>
<dbReference type="AlphaFoldDB" id="A0A1V8M3Q7"/>
<organism evidence="2 3">
    <name type="scientific">Methyloprofundus sedimenti</name>
    <dbReference type="NCBI Taxonomy" id="1420851"/>
    <lineage>
        <taxon>Bacteria</taxon>
        <taxon>Pseudomonadati</taxon>
        <taxon>Pseudomonadota</taxon>
        <taxon>Gammaproteobacteria</taxon>
        <taxon>Methylococcales</taxon>
        <taxon>Methylococcaceae</taxon>
        <taxon>Methyloprofundus</taxon>
    </lineage>
</organism>
<keyword evidence="3" id="KW-1185">Reference proteome</keyword>
<feature type="signal peptide" evidence="1">
    <location>
        <begin position="1"/>
        <end position="21"/>
    </location>
</feature>
<sequence length="289" mass="32064">MASKAIIGLIFTLVFSLSSSADVVNSNASHPSSYAVVKGDQRVLYPHIRTSDEEVAIAMIPFEAIAPYLNSPKVVSKDELNNAPYIVDFAGEHLMAGEGVSIYVRTILKPDYLAYTTYRPGKTYIDPETDEILGYEAKYIADNVIMNLGDPATLRITNADSEVRRGDRLMPTSEEEVVFDYFPKPPTKFIQGSIISVLNGVQEIGTYDIIVLSKGARDGLKVADILTIMQKGKLIPDPFFKIKNELVKLPDQKAGTAMVFRVFERVSYALVMYANKNIRVLDLVQTPEE</sequence>
<dbReference type="InterPro" id="IPR052196">
    <property type="entry name" value="Bact_Kbp"/>
</dbReference>
<evidence type="ECO:0000313" key="2">
    <source>
        <dbReference type="EMBL" id="OQK16199.1"/>
    </source>
</evidence>
<dbReference type="OrthoDB" id="9765158at2"/>
<dbReference type="STRING" id="1420851.AU255_13945"/>
<keyword evidence="1" id="KW-0732">Signal</keyword>
<dbReference type="PANTHER" id="PTHR34700">
    <property type="entry name" value="POTASSIUM BINDING PROTEIN KBP"/>
    <property type="match status" value="1"/>
</dbReference>
<evidence type="ECO:0008006" key="4">
    <source>
        <dbReference type="Google" id="ProtNLM"/>
    </source>
</evidence>
<reference evidence="2 3" key="1">
    <citation type="submission" date="2015-12" db="EMBL/GenBank/DDBJ databases">
        <authorList>
            <person name="Shamseldin A."/>
            <person name="Moawad H."/>
            <person name="Abd El-Rahim W.M."/>
            <person name="Sadowsky M.J."/>
        </authorList>
    </citation>
    <scope>NUCLEOTIDE SEQUENCE [LARGE SCALE GENOMIC DNA]</scope>
    <source>
        <strain evidence="2 3">WF1</strain>
    </source>
</reference>
<dbReference type="EMBL" id="LPUF01000002">
    <property type="protein sequence ID" value="OQK16199.1"/>
    <property type="molecule type" value="Genomic_DNA"/>
</dbReference>
<comment type="caution">
    <text evidence="2">The sequence shown here is derived from an EMBL/GenBank/DDBJ whole genome shotgun (WGS) entry which is preliminary data.</text>
</comment>
<accession>A0A1V8M3Q7</accession>
<evidence type="ECO:0000313" key="3">
    <source>
        <dbReference type="Proteomes" id="UP000191980"/>
    </source>
</evidence>
<dbReference type="Proteomes" id="UP000191980">
    <property type="component" value="Unassembled WGS sequence"/>
</dbReference>
<dbReference type="PANTHER" id="PTHR34700:SF8">
    <property type="entry name" value="POTASSIUM BINDING PROTEIN KBP"/>
    <property type="match status" value="1"/>
</dbReference>
<name>A0A1V8M3Q7_9GAMM</name>
<evidence type="ECO:0000256" key="1">
    <source>
        <dbReference type="SAM" id="SignalP"/>
    </source>
</evidence>
<gene>
    <name evidence="2" type="ORF">AU255_13945</name>
</gene>
<protein>
    <recommendedName>
        <fullName evidence="4">Peptidoglycan-binding protein</fullName>
    </recommendedName>
</protein>